<keyword evidence="2" id="KW-1185">Reference proteome</keyword>
<organism evidence="1">
    <name type="scientific">Oryza punctata</name>
    <name type="common">Red rice</name>
    <dbReference type="NCBI Taxonomy" id="4537"/>
    <lineage>
        <taxon>Eukaryota</taxon>
        <taxon>Viridiplantae</taxon>
        <taxon>Streptophyta</taxon>
        <taxon>Embryophyta</taxon>
        <taxon>Tracheophyta</taxon>
        <taxon>Spermatophyta</taxon>
        <taxon>Magnoliopsida</taxon>
        <taxon>Liliopsida</taxon>
        <taxon>Poales</taxon>
        <taxon>Poaceae</taxon>
        <taxon>BOP clade</taxon>
        <taxon>Oryzoideae</taxon>
        <taxon>Oryzeae</taxon>
        <taxon>Oryzinae</taxon>
        <taxon>Oryza</taxon>
    </lineage>
</organism>
<evidence type="ECO:0000313" key="1">
    <source>
        <dbReference type="EnsemblPlants" id="OPUNC02G13250.1"/>
    </source>
</evidence>
<dbReference type="EnsemblPlants" id="OPUNC02G13250.1">
    <property type="protein sequence ID" value="OPUNC02G13250.1"/>
    <property type="gene ID" value="OPUNC02G13250"/>
</dbReference>
<name>A0A0E0JZ99_ORYPU</name>
<reference evidence="1" key="2">
    <citation type="submission" date="2018-05" db="EMBL/GenBank/DDBJ databases">
        <title>OpunRS2 (Oryza punctata Reference Sequence Version 2).</title>
        <authorList>
            <person name="Zhang J."/>
            <person name="Kudrna D."/>
            <person name="Lee S."/>
            <person name="Talag J."/>
            <person name="Welchert J."/>
            <person name="Wing R.A."/>
        </authorList>
    </citation>
    <scope>NUCLEOTIDE SEQUENCE [LARGE SCALE GENOMIC DNA]</scope>
</reference>
<dbReference type="Proteomes" id="UP000026962">
    <property type="component" value="Chromosome 2"/>
</dbReference>
<reference evidence="1" key="1">
    <citation type="submission" date="2015-04" db="UniProtKB">
        <authorList>
            <consortium name="EnsemblPlants"/>
        </authorList>
    </citation>
    <scope>IDENTIFICATION</scope>
</reference>
<dbReference type="HOGENOM" id="CLU_3336403_0_0_1"/>
<evidence type="ECO:0000313" key="2">
    <source>
        <dbReference type="Proteomes" id="UP000026962"/>
    </source>
</evidence>
<protein>
    <submittedName>
        <fullName evidence="1">Uncharacterized protein</fullName>
    </submittedName>
</protein>
<proteinExistence type="predicted"/>
<dbReference type="AlphaFoldDB" id="A0A0E0JZ99"/>
<accession>A0A0E0JZ99</accession>
<sequence>MLEVNEEEPDMLTMTSADDEGVEARMTMKTMRVMTLRS</sequence>
<dbReference type="Gramene" id="OPUNC02G13250.1">
    <property type="protein sequence ID" value="OPUNC02G13250.1"/>
    <property type="gene ID" value="OPUNC02G13250"/>
</dbReference>